<sequence>MKDKNVNRGGINMSQTNANDLRNNEVFFISPSNSTNKVLDKISQSEVKLWSKNLGSNQKWRLIYDTNKQAYKIKVMDNTSLILTWDAPLSSVSVKTDTNTNNQYWYLLQDYISRNVILRNYMNPNLVLQYNTDDTLIVSTQTSSNNQFFKFSNCIYEALNNRNCKLQTQLNSDRFLSKNLNSQIIVLWQWFDSSRQKWLIEYNETKSAYTLKCQENNRYLTWIQNSNNYVETYQSTDSLIQYWNINYLDNDASKYILYNLQDTNRVLDVYNSQIANGTNVIVDSYHGNTNQQWIINLI</sequence>
<dbReference type="Gene3D" id="2.80.10.50">
    <property type="match status" value="2"/>
</dbReference>
<gene>
    <name evidence="2" type="ORF">ADU74_13955</name>
</gene>
<reference evidence="2 3" key="1">
    <citation type="submission" date="2015-07" db="EMBL/GenBank/DDBJ databases">
        <title>Draft genome sequences of 17 French Clostridium botulinum group III.</title>
        <authorList>
            <person name="Woudstra C."/>
            <person name="Le Marechal C."/>
            <person name="Souillard R."/>
            <person name="Bayon-Auboyer M.-H."/>
            <person name="Dessouter D."/>
            <person name="Fach P."/>
        </authorList>
    </citation>
    <scope>NUCLEOTIDE SEQUENCE [LARGE SCALE GENOMIC DNA]</scope>
    <source>
        <strain evidence="2 3">12LNRI-CD</strain>
    </source>
</reference>
<dbReference type="EMBL" id="LGVR01000116">
    <property type="protein sequence ID" value="KOA81897.1"/>
    <property type="molecule type" value="Genomic_DNA"/>
</dbReference>
<evidence type="ECO:0000313" key="2">
    <source>
        <dbReference type="EMBL" id="KOA81897.1"/>
    </source>
</evidence>
<dbReference type="AlphaFoldDB" id="A0A9Q1ZA84"/>
<protein>
    <submittedName>
        <fullName evidence="2">Main hemagglutinin protein</fullName>
    </submittedName>
</protein>
<dbReference type="InterPro" id="IPR000772">
    <property type="entry name" value="Ricin_B_lectin"/>
</dbReference>
<dbReference type="Proteomes" id="UP000037540">
    <property type="component" value="Unassembled WGS sequence"/>
</dbReference>
<evidence type="ECO:0000259" key="1">
    <source>
        <dbReference type="SMART" id="SM00458"/>
    </source>
</evidence>
<dbReference type="Pfam" id="PF14200">
    <property type="entry name" value="RicinB_lectin_2"/>
    <property type="match status" value="1"/>
</dbReference>
<dbReference type="InterPro" id="IPR035992">
    <property type="entry name" value="Ricin_B-like_lectins"/>
</dbReference>
<dbReference type="OrthoDB" id="1919600at2"/>
<feature type="domain" description="Ricin B lectin" evidence="1">
    <location>
        <begin position="163"/>
        <end position="296"/>
    </location>
</feature>
<dbReference type="PROSITE" id="PS50231">
    <property type="entry name" value="RICIN_B_LECTIN"/>
    <property type="match status" value="2"/>
</dbReference>
<organism evidence="2 3">
    <name type="scientific">Clostridium botulinum</name>
    <dbReference type="NCBI Taxonomy" id="1491"/>
    <lineage>
        <taxon>Bacteria</taxon>
        <taxon>Bacillati</taxon>
        <taxon>Bacillota</taxon>
        <taxon>Clostridia</taxon>
        <taxon>Eubacteriales</taxon>
        <taxon>Clostridiaceae</taxon>
        <taxon>Clostridium</taxon>
    </lineage>
</organism>
<feature type="domain" description="Ricin B lectin" evidence="1">
    <location>
        <begin position="24"/>
        <end position="152"/>
    </location>
</feature>
<comment type="caution">
    <text evidence="2">The sequence shown here is derived from an EMBL/GenBank/DDBJ whole genome shotgun (WGS) entry which is preliminary data.</text>
</comment>
<proteinExistence type="predicted"/>
<dbReference type="CDD" id="cd23496">
    <property type="entry name" value="beta-trefoil_Ricin_HA33_rpt2"/>
    <property type="match status" value="1"/>
</dbReference>
<name>A0A9Q1ZA84_CLOBO</name>
<accession>A0A9Q1ZA84</accession>
<dbReference type="SMART" id="SM00458">
    <property type="entry name" value="RICIN"/>
    <property type="match status" value="2"/>
</dbReference>
<evidence type="ECO:0000313" key="3">
    <source>
        <dbReference type="Proteomes" id="UP000037540"/>
    </source>
</evidence>
<dbReference type="SUPFAM" id="SSF50370">
    <property type="entry name" value="Ricin B-like lectins"/>
    <property type="match status" value="2"/>
</dbReference>